<proteinExistence type="predicted"/>
<dbReference type="EMBL" id="JACIGK010000002">
    <property type="protein sequence ID" value="MBB4264796.1"/>
    <property type="molecule type" value="Genomic_DNA"/>
</dbReference>
<organism evidence="1 2">
    <name type="scientific">Roseospira visakhapatnamensis</name>
    <dbReference type="NCBI Taxonomy" id="390880"/>
    <lineage>
        <taxon>Bacteria</taxon>
        <taxon>Pseudomonadati</taxon>
        <taxon>Pseudomonadota</taxon>
        <taxon>Alphaproteobacteria</taxon>
        <taxon>Rhodospirillales</taxon>
        <taxon>Rhodospirillaceae</taxon>
        <taxon>Roseospira</taxon>
    </lineage>
</organism>
<dbReference type="Proteomes" id="UP000554286">
    <property type="component" value="Unassembled WGS sequence"/>
</dbReference>
<dbReference type="AlphaFoldDB" id="A0A7W6RAY2"/>
<evidence type="ECO:0000313" key="2">
    <source>
        <dbReference type="Proteomes" id="UP000554286"/>
    </source>
</evidence>
<sequence>MPLAERLARRRAERDREETEALAAELKARADRAFAVLTHIATHGHDDGSEPCVSPDPAP</sequence>
<comment type="caution">
    <text evidence="1">The sequence shown here is derived from an EMBL/GenBank/DDBJ whole genome shotgun (WGS) entry which is preliminary data.</text>
</comment>
<keyword evidence="2" id="KW-1185">Reference proteome</keyword>
<accession>A0A7W6RAY2</accession>
<protein>
    <submittedName>
        <fullName evidence="1">Uncharacterized protein</fullName>
    </submittedName>
</protein>
<dbReference type="RefSeq" id="WP_184042428.1">
    <property type="nucleotide sequence ID" value="NZ_JACIGK010000002.1"/>
</dbReference>
<evidence type="ECO:0000313" key="1">
    <source>
        <dbReference type="EMBL" id="MBB4264796.1"/>
    </source>
</evidence>
<gene>
    <name evidence="1" type="ORF">GGD89_000403</name>
</gene>
<name>A0A7W6RAY2_9PROT</name>
<reference evidence="1 2" key="1">
    <citation type="submission" date="2020-08" db="EMBL/GenBank/DDBJ databases">
        <title>Genome sequencing of Purple Non-Sulfur Bacteria from various extreme environments.</title>
        <authorList>
            <person name="Mayer M."/>
        </authorList>
    </citation>
    <scope>NUCLEOTIDE SEQUENCE [LARGE SCALE GENOMIC DNA]</scope>
    <source>
        <strain evidence="1 2">JA131</strain>
    </source>
</reference>